<sequence>MEQLAQTDRLANYEIPGGGHGGPNTPAITDGPVLKRGARLVPVPGENKGNSDGPGFEYAEHCYMGDAIALTLSDGRTVTARDHPFTLENELSVTYGQINALAGDFYGTSDPISDGSDDNSQRDRFTRAYMALAGKDSRQPKEAVEILRILQEEVDAVNDALAKHQDPSVAYNSLPDETGTFDRLTSSRSETPKYTDLARINWDHFGADARTAYNAGHSAAIDVAVRGELETAYTMNAFADHYLEDSFSAGHLRVPRRYLHSSDYVSFADLCTKLMHDEDNAIGLTVRNPAGETWTAYGDKRGLDLANDENSKRCSRALQVSVDEIYNAWKTKTTPSKASYGAWTHAPTLESALGPQTLAPLFQGEKRRAVIKNRRAWAFTSNWSFMGTFIECYWWSGWWKYPITMDGPHHTQHGSDIAATATDPTKCKIYCQDTSGVIREYTFDADWKETETTIFSAKLGTPLAVVGWDSGNEVRAYCVSNDGYLGEWCYSSRESSWYAGFLTGSKFGIDDFGDGTRSSAGLAAVSWSDDTGRHIRVYARDPDSGKIQEYRSGNPWTKGSTLPSTATLGSRIAAACWQQDDGIHIRVHYQTSSGTVEEHYLDGSWSMRENSVDALPYDSSIAAVRW</sequence>
<keyword evidence="3" id="KW-1185">Reference proteome</keyword>
<organism evidence="2 3">
    <name type="scientific">Chaetomium fimeti</name>
    <dbReference type="NCBI Taxonomy" id="1854472"/>
    <lineage>
        <taxon>Eukaryota</taxon>
        <taxon>Fungi</taxon>
        <taxon>Dikarya</taxon>
        <taxon>Ascomycota</taxon>
        <taxon>Pezizomycotina</taxon>
        <taxon>Sordariomycetes</taxon>
        <taxon>Sordariomycetidae</taxon>
        <taxon>Sordariales</taxon>
        <taxon>Chaetomiaceae</taxon>
        <taxon>Chaetomium</taxon>
    </lineage>
</organism>
<dbReference type="AlphaFoldDB" id="A0AAE0LNB6"/>
<dbReference type="SUPFAM" id="SSF89372">
    <property type="entry name" value="Fucose-specific lectin"/>
    <property type="match status" value="1"/>
</dbReference>
<dbReference type="InterPro" id="IPR012475">
    <property type="entry name" value="Fungal_lectin"/>
</dbReference>
<dbReference type="GeneID" id="87844704"/>
<comment type="caution">
    <text evidence="2">The sequence shown here is derived from an EMBL/GenBank/DDBJ whole genome shotgun (WGS) entry which is preliminary data.</text>
</comment>
<dbReference type="Gene3D" id="2.120.10.70">
    <property type="entry name" value="Fucose-specific lectin"/>
    <property type="match status" value="1"/>
</dbReference>
<proteinExistence type="inferred from homology"/>
<dbReference type="RefSeq" id="XP_062655310.1">
    <property type="nucleotide sequence ID" value="XM_062807756.1"/>
</dbReference>
<dbReference type="CDD" id="cd22893">
    <property type="entry name" value="PlcA-like"/>
    <property type="match status" value="1"/>
</dbReference>
<dbReference type="InterPro" id="IPR049756">
    <property type="entry name" value="PlcA-like_dom"/>
</dbReference>
<evidence type="ECO:0000313" key="2">
    <source>
        <dbReference type="EMBL" id="KAK3291796.1"/>
    </source>
</evidence>
<gene>
    <name evidence="2" type="ORF">B0H64DRAFT_468519</name>
</gene>
<dbReference type="Pfam" id="PF07938">
    <property type="entry name" value="Fungal_lectin"/>
    <property type="match status" value="1"/>
</dbReference>
<reference evidence="2" key="1">
    <citation type="journal article" date="2023" name="Mol. Phylogenet. Evol.">
        <title>Genome-scale phylogeny and comparative genomics of the fungal order Sordariales.</title>
        <authorList>
            <person name="Hensen N."/>
            <person name="Bonometti L."/>
            <person name="Westerberg I."/>
            <person name="Brannstrom I.O."/>
            <person name="Guillou S."/>
            <person name="Cros-Aarteil S."/>
            <person name="Calhoun S."/>
            <person name="Haridas S."/>
            <person name="Kuo A."/>
            <person name="Mondo S."/>
            <person name="Pangilinan J."/>
            <person name="Riley R."/>
            <person name="LaButti K."/>
            <person name="Andreopoulos B."/>
            <person name="Lipzen A."/>
            <person name="Chen C."/>
            <person name="Yan M."/>
            <person name="Daum C."/>
            <person name="Ng V."/>
            <person name="Clum A."/>
            <person name="Steindorff A."/>
            <person name="Ohm R.A."/>
            <person name="Martin F."/>
            <person name="Silar P."/>
            <person name="Natvig D.O."/>
            <person name="Lalanne C."/>
            <person name="Gautier V."/>
            <person name="Ament-Velasquez S.L."/>
            <person name="Kruys A."/>
            <person name="Hutchinson M.I."/>
            <person name="Powell A.J."/>
            <person name="Barry K."/>
            <person name="Miller A.N."/>
            <person name="Grigoriev I.V."/>
            <person name="Debuchy R."/>
            <person name="Gladieux P."/>
            <person name="Hiltunen Thoren M."/>
            <person name="Johannesson H."/>
        </authorList>
    </citation>
    <scope>NUCLEOTIDE SEQUENCE</scope>
    <source>
        <strain evidence="2">CBS 168.71</strain>
    </source>
</reference>
<accession>A0AAE0LNB6</accession>
<evidence type="ECO:0008006" key="4">
    <source>
        <dbReference type="Google" id="ProtNLM"/>
    </source>
</evidence>
<dbReference type="Proteomes" id="UP001278766">
    <property type="component" value="Unassembled WGS sequence"/>
</dbReference>
<evidence type="ECO:0000256" key="1">
    <source>
        <dbReference type="ARBA" id="ARBA00009042"/>
    </source>
</evidence>
<name>A0AAE0LNB6_9PEZI</name>
<dbReference type="EMBL" id="JAUEPN010000008">
    <property type="protein sequence ID" value="KAK3291796.1"/>
    <property type="molecule type" value="Genomic_DNA"/>
</dbReference>
<protein>
    <recommendedName>
        <fullName evidence="4">Fucose-specific lectin</fullName>
    </recommendedName>
</protein>
<reference evidence="2" key="2">
    <citation type="submission" date="2023-06" db="EMBL/GenBank/DDBJ databases">
        <authorList>
            <consortium name="Lawrence Berkeley National Laboratory"/>
            <person name="Haridas S."/>
            <person name="Hensen N."/>
            <person name="Bonometti L."/>
            <person name="Westerberg I."/>
            <person name="Brannstrom I.O."/>
            <person name="Guillou S."/>
            <person name="Cros-Aarteil S."/>
            <person name="Calhoun S."/>
            <person name="Kuo A."/>
            <person name="Mondo S."/>
            <person name="Pangilinan J."/>
            <person name="Riley R."/>
            <person name="Labutti K."/>
            <person name="Andreopoulos B."/>
            <person name="Lipzen A."/>
            <person name="Chen C."/>
            <person name="Yanf M."/>
            <person name="Daum C."/>
            <person name="Ng V."/>
            <person name="Clum A."/>
            <person name="Steindorff A."/>
            <person name="Ohm R."/>
            <person name="Martin F."/>
            <person name="Silar P."/>
            <person name="Natvig D."/>
            <person name="Lalanne C."/>
            <person name="Gautier V."/>
            <person name="Ament-Velasquez S.L."/>
            <person name="Kruys A."/>
            <person name="Hutchinson M.I."/>
            <person name="Powell A.J."/>
            <person name="Barry K."/>
            <person name="Miller A.N."/>
            <person name="Grigoriev I.V."/>
            <person name="Debuchy R."/>
            <person name="Gladieux P."/>
            <person name="Thoren M.H."/>
            <person name="Johannesson H."/>
        </authorList>
    </citation>
    <scope>NUCLEOTIDE SEQUENCE</scope>
    <source>
        <strain evidence="2">CBS 168.71</strain>
    </source>
</reference>
<evidence type="ECO:0000313" key="3">
    <source>
        <dbReference type="Proteomes" id="UP001278766"/>
    </source>
</evidence>
<comment type="similarity">
    <text evidence="1">Belongs to the fungal fucose-specific lectin family.</text>
</comment>